<proteinExistence type="predicted"/>
<evidence type="ECO:0000313" key="2">
    <source>
        <dbReference type="Proteomes" id="UP000183635"/>
    </source>
</evidence>
<gene>
    <name evidence="1" type="ORF">SAMN04488021_1692</name>
</gene>
<accession>A0A1I3FDC9</accession>
<name>A0A1I3FDC9_9RHOB</name>
<reference evidence="1 2" key="1">
    <citation type="submission" date="2016-10" db="EMBL/GenBank/DDBJ databases">
        <authorList>
            <person name="de Groot N.N."/>
        </authorList>
    </citation>
    <scope>NUCLEOTIDE SEQUENCE [LARGE SCALE GENOMIC DNA]</scope>
    <source>
        <strain evidence="1 2">DSM 8537</strain>
    </source>
</reference>
<dbReference type="EMBL" id="FOPU01000069">
    <property type="protein sequence ID" value="SFI09197.1"/>
    <property type="molecule type" value="Genomic_DNA"/>
</dbReference>
<protein>
    <submittedName>
        <fullName evidence="1">Uncharacterized protein</fullName>
    </submittedName>
</protein>
<dbReference type="Proteomes" id="UP000183635">
    <property type="component" value="Unassembled WGS sequence"/>
</dbReference>
<organism evidence="1 2">
    <name type="scientific">Paracoccus aminovorans</name>
    <dbReference type="NCBI Taxonomy" id="34004"/>
    <lineage>
        <taxon>Bacteria</taxon>
        <taxon>Pseudomonadati</taxon>
        <taxon>Pseudomonadota</taxon>
        <taxon>Alphaproteobacteria</taxon>
        <taxon>Rhodobacterales</taxon>
        <taxon>Paracoccaceae</taxon>
        <taxon>Paracoccus</taxon>
    </lineage>
</organism>
<sequence>MLLKPVYAKASLGASVSERLVDDMYELYSAHIYDAETDGAQETELLRFARSDESAPHWPLIVPFSPNFVDFDPSRDADQLTQKFYEQAYREFLSGLDAVISSSASTSEPNA</sequence>
<evidence type="ECO:0000313" key="1">
    <source>
        <dbReference type="EMBL" id="SFI09197.1"/>
    </source>
</evidence>
<keyword evidence="2" id="KW-1185">Reference proteome</keyword>
<dbReference type="AlphaFoldDB" id="A0A1I3FDC9"/>